<evidence type="ECO:0000313" key="7">
    <source>
        <dbReference type="EMBL" id="EWC44340.1"/>
    </source>
</evidence>
<keyword evidence="2 3" id="KW-0040">ANK repeat</keyword>
<dbReference type="HOGENOM" id="CLU_329006_0_0_1"/>
<feature type="repeat" description="ANK" evidence="3">
    <location>
        <begin position="808"/>
        <end position="852"/>
    </location>
</feature>
<feature type="compositionally biased region" description="Polar residues" evidence="4">
    <location>
        <begin position="552"/>
        <end position="574"/>
    </location>
</feature>
<evidence type="ECO:0000256" key="1">
    <source>
        <dbReference type="ARBA" id="ARBA00022737"/>
    </source>
</evidence>
<dbReference type="Gene3D" id="1.25.40.10">
    <property type="entry name" value="Tetratricopeptide repeat domain"/>
    <property type="match status" value="1"/>
</dbReference>
<dbReference type="InterPro" id="IPR036770">
    <property type="entry name" value="Ankyrin_rpt-contain_sf"/>
</dbReference>
<feature type="transmembrane region" description="Helical" evidence="5">
    <location>
        <begin position="700"/>
        <end position="719"/>
    </location>
</feature>
<feature type="compositionally biased region" description="Low complexity" evidence="4">
    <location>
        <begin position="275"/>
        <end position="287"/>
    </location>
</feature>
<feature type="region of interest" description="Disordered" evidence="4">
    <location>
        <begin position="524"/>
        <end position="581"/>
    </location>
</feature>
<proteinExistence type="predicted"/>
<dbReference type="PANTHER" id="PTHR46680:SF3">
    <property type="entry name" value="NF-KAPPA-B INHIBITOR CACTUS"/>
    <property type="match status" value="1"/>
</dbReference>
<keyword evidence="5" id="KW-0472">Membrane</keyword>
<dbReference type="SUPFAM" id="SSF48403">
    <property type="entry name" value="Ankyrin repeat"/>
    <property type="match status" value="1"/>
</dbReference>
<dbReference type="Pfam" id="PF00023">
    <property type="entry name" value="Ank"/>
    <property type="match status" value="1"/>
</dbReference>
<feature type="region of interest" description="Disordered" evidence="4">
    <location>
        <begin position="275"/>
        <end position="302"/>
    </location>
</feature>
<keyword evidence="5" id="KW-1133">Transmembrane helix</keyword>
<feature type="signal peptide" evidence="6">
    <location>
        <begin position="1"/>
        <end position="23"/>
    </location>
</feature>
<name>W7I6D2_9PEZI</name>
<keyword evidence="5" id="KW-0812">Transmembrane</keyword>
<dbReference type="EMBL" id="KI966443">
    <property type="protein sequence ID" value="EWC44340.1"/>
    <property type="molecule type" value="Genomic_DNA"/>
</dbReference>
<sequence length="879" mass="95555">MDPLSIIASVAGLVSLCIQVGQTVSTLADGAANADDNLQVFRGEIAALHSVLASINVAFSDPARSRVLEAAEHGTGHVGQYWKGVVASLSHCDATLRKMCGVLNGVETSRRTKLFKTFGKHLKLTSVAGVLTLYRHEVQTHTANLQISLQMISICMSLTADDVNADTAVRLDELSDDVRNIAQLLKRTKSDLPEPPSGDAVTFGILSSSRTVVDELTNCIDAAGKLISDASTLADKQSVRSVHESVGAPSDIFTPTQRQRVQEWIDWPITDIVSESSSSNMTPTSSSFVGASSIPSTHATSPMQDQLPISSMGMMMLPVPAEEVEDALSESSDIDSGFKANLYEAGVQFFDQHEYSEAERFLTKAMQASSTDTAPGDRRMLDIKFHLALTLSRQRRWEDSRALLLALHVLVPTKVPSLKWMEASILHELAIVNLGRGCPAKARMYAESASRSRKKTFGQTDPRFYSSIGLLADICDSQGEPVEAEGYRRFIPPDQSYLYTRIHQRPVGDAIDEKEAVILDEHVETKPNPSVDYHPAASSGPPPAAQIPRSFSMGTGTTASNQLNGIPLTHSSEPSFDPVQPPQRVYSDSYIPPRVDAVELPSWNQHSEPPVTLANKQLEGHSSSSPVLKEFIEAFRLVGQYQILGWKDKAVRTALAYYRGFAEHGLNKIVSRYINDAAWRSLERNIHEGLTSLSSTGHGFAAIHFFALLGIPCIVTLLLDRKADVDAKSTGVFGYTQANGERRRSSKLSSSKLGDLARSLSRTSITSVGGPAAADWTPLHFATAYAGDPDTIEVLVRNGANVEERAGKGWTPLLLATRKAALDMERYLDHSRDFDSVRLLVEEGARVDAVDNDGLGVHAHAHCMKTGELADYLLGLTVT</sequence>
<dbReference type="InterPro" id="IPR002110">
    <property type="entry name" value="Ankyrin_rpt"/>
</dbReference>
<dbReference type="OrthoDB" id="2963168at2759"/>
<dbReference type="AlphaFoldDB" id="W7I6D2"/>
<dbReference type="PANTHER" id="PTHR46680">
    <property type="entry name" value="NF-KAPPA-B INHIBITOR ALPHA"/>
    <property type="match status" value="1"/>
</dbReference>
<evidence type="ECO:0000256" key="4">
    <source>
        <dbReference type="SAM" id="MobiDB-lite"/>
    </source>
</evidence>
<keyword evidence="8" id="KW-1185">Reference proteome</keyword>
<gene>
    <name evidence="7" type="ORF">DRE_01166</name>
</gene>
<dbReference type="InterPro" id="IPR011990">
    <property type="entry name" value="TPR-like_helical_dom_sf"/>
</dbReference>
<feature type="chain" id="PRO_5004893715" evidence="6">
    <location>
        <begin position="24"/>
        <end position="879"/>
    </location>
</feature>
<reference evidence="7 8" key="1">
    <citation type="submission" date="2013-05" db="EMBL/GenBank/DDBJ databases">
        <title>Drechslerella stenobrocha genome reveals carnivorous origination and mechanical trapping mechanism of predatory fungi.</title>
        <authorList>
            <person name="Liu X."/>
            <person name="Zhang W."/>
            <person name="Liu K."/>
        </authorList>
    </citation>
    <scope>NUCLEOTIDE SEQUENCE [LARGE SCALE GENOMIC DNA]</scope>
    <source>
        <strain evidence="7 8">248</strain>
    </source>
</reference>
<accession>W7I6D2</accession>
<evidence type="ECO:0000256" key="3">
    <source>
        <dbReference type="PROSITE-ProRule" id="PRU00023"/>
    </source>
</evidence>
<dbReference type="GO" id="GO:0071356">
    <property type="term" value="P:cellular response to tumor necrosis factor"/>
    <property type="evidence" value="ECO:0007669"/>
    <property type="project" value="TreeGrafter"/>
</dbReference>
<dbReference type="SUPFAM" id="SSF48452">
    <property type="entry name" value="TPR-like"/>
    <property type="match status" value="1"/>
</dbReference>
<dbReference type="SMART" id="SM00248">
    <property type="entry name" value="ANK"/>
    <property type="match status" value="3"/>
</dbReference>
<feature type="compositionally biased region" description="Polar residues" evidence="4">
    <location>
        <begin position="288"/>
        <end position="302"/>
    </location>
</feature>
<feature type="repeat" description="ANK" evidence="3">
    <location>
        <begin position="698"/>
        <end position="730"/>
    </location>
</feature>
<evidence type="ECO:0000256" key="2">
    <source>
        <dbReference type="ARBA" id="ARBA00023043"/>
    </source>
</evidence>
<evidence type="ECO:0000256" key="6">
    <source>
        <dbReference type="SAM" id="SignalP"/>
    </source>
</evidence>
<evidence type="ECO:0000313" key="8">
    <source>
        <dbReference type="Proteomes" id="UP000024837"/>
    </source>
</evidence>
<dbReference type="GO" id="GO:0005829">
    <property type="term" value="C:cytosol"/>
    <property type="evidence" value="ECO:0007669"/>
    <property type="project" value="TreeGrafter"/>
</dbReference>
<dbReference type="GO" id="GO:0051059">
    <property type="term" value="F:NF-kappaB binding"/>
    <property type="evidence" value="ECO:0007669"/>
    <property type="project" value="TreeGrafter"/>
</dbReference>
<feature type="repeat" description="ANK" evidence="3">
    <location>
        <begin position="774"/>
        <end position="807"/>
    </location>
</feature>
<protein>
    <submittedName>
        <fullName evidence="7">Uncharacterized protein</fullName>
    </submittedName>
</protein>
<dbReference type="PROSITE" id="PS50088">
    <property type="entry name" value="ANK_REPEAT"/>
    <property type="match status" value="3"/>
</dbReference>
<evidence type="ECO:0000256" key="5">
    <source>
        <dbReference type="SAM" id="Phobius"/>
    </source>
</evidence>
<dbReference type="Gene3D" id="1.25.40.20">
    <property type="entry name" value="Ankyrin repeat-containing domain"/>
    <property type="match status" value="1"/>
</dbReference>
<keyword evidence="1" id="KW-0677">Repeat</keyword>
<dbReference type="Proteomes" id="UP000024837">
    <property type="component" value="Unassembled WGS sequence"/>
</dbReference>
<organism evidence="7 8">
    <name type="scientific">Drechslerella stenobrocha 248</name>
    <dbReference type="NCBI Taxonomy" id="1043628"/>
    <lineage>
        <taxon>Eukaryota</taxon>
        <taxon>Fungi</taxon>
        <taxon>Dikarya</taxon>
        <taxon>Ascomycota</taxon>
        <taxon>Pezizomycotina</taxon>
        <taxon>Orbiliomycetes</taxon>
        <taxon>Orbiliales</taxon>
        <taxon>Orbiliaceae</taxon>
        <taxon>Drechslerella</taxon>
    </lineage>
</organism>
<keyword evidence="6" id="KW-0732">Signal</keyword>
<dbReference type="InterPro" id="IPR051070">
    <property type="entry name" value="NF-kappa-B_inhibitor"/>
</dbReference>